<evidence type="ECO:0000256" key="3">
    <source>
        <dbReference type="ARBA" id="ARBA00022741"/>
    </source>
</evidence>
<feature type="compositionally biased region" description="Polar residues" evidence="8">
    <location>
        <begin position="129"/>
        <end position="142"/>
    </location>
</feature>
<evidence type="ECO:0000256" key="8">
    <source>
        <dbReference type="SAM" id="MobiDB-lite"/>
    </source>
</evidence>
<dbReference type="AlphaFoldDB" id="A0A9P6J551"/>
<dbReference type="InterPro" id="IPR002317">
    <property type="entry name" value="Ser-tRNA-ligase_type_1"/>
</dbReference>
<dbReference type="InterPro" id="IPR045864">
    <property type="entry name" value="aa-tRNA-synth_II/BPL/LPL"/>
</dbReference>
<keyword evidence="4" id="KW-0067">ATP-binding</keyword>
<feature type="compositionally biased region" description="Low complexity" evidence="8">
    <location>
        <begin position="10"/>
        <end position="31"/>
    </location>
</feature>
<feature type="region of interest" description="Disordered" evidence="8">
    <location>
        <begin position="107"/>
        <end position="148"/>
    </location>
</feature>
<name>A0A9P6J551_9FUNG</name>
<evidence type="ECO:0000313" key="10">
    <source>
        <dbReference type="EMBL" id="KAF9963007.1"/>
    </source>
</evidence>
<sequence length="604" mass="66505">MTQLRKAVETTGATAGDTSLSSTSSSPSSEASSLHQVPALILKPFINFKALANPEIADIMAANIKYRNLPDSVSVAAVNALHKTVMEKTQQLDKARAERNRVAAEMKVLFSSDNKKKKKKKEEKDKSTQQRPVASGDGNNETVPEAAVTEMTREVKEIRRQELVERGRVLKDEIHLQEAELTMLETQLYDQAILIPNITHPTTPIGTESAAQLIRVHGIPRLNQGVKAHAYPGFEHPETGGEEGRTLLGNVSDYPLLDHVTLAKQLDLFDFESATAVTGSRWYYLKNEAALLELALVQFATQRAVQAGFMPVITPDVVRPEVVQACGFQPRDEASQTYWVSTVAPGSNKATIPGAQHAALCLVATAEIALAGMNLNKVLDETQLPIKMAGFGRAFRAEAGSRGAEVKGLYRVHQFSKVELFALTNANPGESDRMLEELRQFQENIFDELGLCYRVLDMSTEELGASAYKKYDIEAWMPGRNNWGEISSASNCTDYQSRRLNIRYRTNRILNGSALVSSSLAEPQPLPCDNSSISNKEHTSAPSSNSYTTTEFVHTLNGTAMAIPRIIVALLETFQQQDGSVRLPECLWSFMGGVKEIRPKDITK</sequence>
<dbReference type="InterPro" id="IPR002314">
    <property type="entry name" value="aa-tRNA-synt_IIb"/>
</dbReference>
<feature type="coiled-coil region" evidence="7">
    <location>
        <begin position="78"/>
        <end position="105"/>
    </location>
</feature>
<organism evidence="10 11">
    <name type="scientific">Modicella reniformis</name>
    <dbReference type="NCBI Taxonomy" id="1440133"/>
    <lineage>
        <taxon>Eukaryota</taxon>
        <taxon>Fungi</taxon>
        <taxon>Fungi incertae sedis</taxon>
        <taxon>Mucoromycota</taxon>
        <taxon>Mortierellomycotina</taxon>
        <taxon>Mortierellomycetes</taxon>
        <taxon>Mortierellales</taxon>
        <taxon>Mortierellaceae</taxon>
        <taxon>Modicella</taxon>
    </lineage>
</organism>
<dbReference type="InterPro" id="IPR006195">
    <property type="entry name" value="aa-tRNA-synth_II"/>
</dbReference>
<gene>
    <name evidence="10" type="primary">SARS2</name>
    <name evidence="10" type="ORF">BGZ65_006598</name>
</gene>
<dbReference type="Gene3D" id="3.30.930.10">
    <property type="entry name" value="Bira Bifunctional Protein, Domain 2"/>
    <property type="match status" value="1"/>
</dbReference>
<protein>
    <recommendedName>
        <fullName evidence="1">serine--tRNA ligase</fullName>
        <ecNumber evidence="1">6.1.1.11</ecNumber>
    </recommendedName>
    <alternativeName>
        <fullName evidence="6">Seryl-tRNA synthetase</fullName>
    </alternativeName>
</protein>
<dbReference type="GO" id="GO:0006434">
    <property type="term" value="P:seryl-tRNA aminoacylation"/>
    <property type="evidence" value="ECO:0007669"/>
    <property type="project" value="InterPro"/>
</dbReference>
<dbReference type="GO" id="GO:0004828">
    <property type="term" value="F:serine-tRNA ligase activity"/>
    <property type="evidence" value="ECO:0007669"/>
    <property type="project" value="UniProtKB-EC"/>
</dbReference>
<keyword evidence="2" id="KW-0436">Ligase</keyword>
<keyword evidence="7" id="KW-0175">Coiled coil</keyword>
<dbReference type="PRINTS" id="PR00981">
    <property type="entry name" value="TRNASYNTHSER"/>
</dbReference>
<dbReference type="EC" id="6.1.1.11" evidence="1"/>
<evidence type="ECO:0000256" key="4">
    <source>
        <dbReference type="ARBA" id="ARBA00022840"/>
    </source>
</evidence>
<dbReference type="PANTHER" id="PTHR11778">
    <property type="entry name" value="SERYL-TRNA SYNTHETASE"/>
    <property type="match status" value="1"/>
</dbReference>
<dbReference type="NCBIfam" id="TIGR00414">
    <property type="entry name" value="serS"/>
    <property type="match status" value="1"/>
</dbReference>
<evidence type="ECO:0000256" key="7">
    <source>
        <dbReference type="SAM" id="Coils"/>
    </source>
</evidence>
<evidence type="ECO:0000256" key="1">
    <source>
        <dbReference type="ARBA" id="ARBA00012840"/>
    </source>
</evidence>
<dbReference type="InterPro" id="IPR010978">
    <property type="entry name" value="tRNA-bd_arm"/>
</dbReference>
<keyword evidence="3" id="KW-0547">Nucleotide-binding</keyword>
<dbReference type="EMBL" id="JAAAHW010006333">
    <property type="protein sequence ID" value="KAF9963007.1"/>
    <property type="molecule type" value="Genomic_DNA"/>
</dbReference>
<dbReference type="GO" id="GO:0005524">
    <property type="term" value="F:ATP binding"/>
    <property type="evidence" value="ECO:0007669"/>
    <property type="project" value="UniProtKB-KW"/>
</dbReference>
<proteinExistence type="predicted"/>
<evidence type="ECO:0000259" key="9">
    <source>
        <dbReference type="PROSITE" id="PS50862"/>
    </source>
</evidence>
<dbReference type="SUPFAM" id="SSF55681">
    <property type="entry name" value="Class II aaRS and biotin synthetases"/>
    <property type="match status" value="1"/>
</dbReference>
<dbReference type="OrthoDB" id="10264585at2759"/>
<feature type="region of interest" description="Disordered" evidence="8">
    <location>
        <begin position="520"/>
        <end position="547"/>
    </location>
</feature>
<feature type="compositionally biased region" description="Polar residues" evidence="8">
    <location>
        <begin position="529"/>
        <end position="547"/>
    </location>
</feature>
<dbReference type="Proteomes" id="UP000749646">
    <property type="component" value="Unassembled WGS sequence"/>
</dbReference>
<evidence type="ECO:0000256" key="5">
    <source>
        <dbReference type="ARBA" id="ARBA00023146"/>
    </source>
</evidence>
<accession>A0A9P6J551</accession>
<evidence type="ECO:0000256" key="6">
    <source>
        <dbReference type="ARBA" id="ARBA00031113"/>
    </source>
</evidence>
<keyword evidence="11" id="KW-1185">Reference proteome</keyword>
<reference evidence="10" key="1">
    <citation type="journal article" date="2020" name="Fungal Divers.">
        <title>Resolving the Mortierellaceae phylogeny through synthesis of multi-gene phylogenetics and phylogenomics.</title>
        <authorList>
            <person name="Vandepol N."/>
            <person name="Liber J."/>
            <person name="Desiro A."/>
            <person name="Na H."/>
            <person name="Kennedy M."/>
            <person name="Barry K."/>
            <person name="Grigoriev I.V."/>
            <person name="Miller A.N."/>
            <person name="O'Donnell K."/>
            <person name="Stajich J.E."/>
            <person name="Bonito G."/>
        </authorList>
    </citation>
    <scope>NUCLEOTIDE SEQUENCE</scope>
    <source>
        <strain evidence="10">MES-2147</strain>
    </source>
</reference>
<feature type="region of interest" description="Disordered" evidence="8">
    <location>
        <begin position="1"/>
        <end position="31"/>
    </location>
</feature>
<dbReference type="SUPFAM" id="SSF46589">
    <property type="entry name" value="tRNA-binding arm"/>
    <property type="match status" value="1"/>
</dbReference>
<evidence type="ECO:0000313" key="11">
    <source>
        <dbReference type="Proteomes" id="UP000749646"/>
    </source>
</evidence>
<keyword evidence="5" id="KW-0030">Aminoacyl-tRNA synthetase</keyword>
<comment type="caution">
    <text evidence="10">The sequence shown here is derived from an EMBL/GenBank/DDBJ whole genome shotgun (WGS) entry which is preliminary data.</text>
</comment>
<feature type="domain" description="Aminoacyl-transfer RNA synthetases class-II family profile" evidence="9">
    <location>
        <begin position="258"/>
        <end position="584"/>
    </location>
</feature>
<dbReference type="PROSITE" id="PS50862">
    <property type="entry name" value="AA_TRNA_LIGASE_II"/>
    <property type="match status" value="1"/>
</dbReference>
<evidence type="ECO:0000256" key="2">
    <source>
        <dbReference type="ARBA" id="ARBA00022598"/>
    </source>
</evidence>
<dbReference type="Pfam" id="PF00587">
    <property type="entry name" value="tRNA-synt_2b"/>
    <property type="match status" value="1"/>
</dbReference>